<reference evidence="1 2" key="1">
    <citation type="journal article" date="2013" name="Genome Announc.">
        <title>Draft Genome Sequence of Arcticibacter svalbardensis Strain MN12-7T, a Member of the Family Sphingobacteriaceae Isolated from an Arctic Soil Sample.</title>
        <authorList>
            <person name="Shivaji S."/>
            <person name="Ara S."/>
            <person name="Prasad S."/>
            <person name="Manasa B.P."/>
            <person name="Begum Z."/>
            <person name="Singh A."/>
            <person name="Kumar Pinnaka A."/>
        </authorList>
    </citation>
    <scope>NUCLEOTIDE SEQUENCE [LARGE SCALE GENOMIC DNA]</scope>
    <source>
        <strain evidence="1 2">MN12-7</strain>
    </source>
</reference>
<dbReference type="AlphaFoldDB" id="R9GWZ3"/>
<organism evidence="1 2">
    <name type="scientific">Arcticibacter svalbardensis MN12-7</name>
    <dbReference type="NCBI Taxonomy" id="1150600"/>
    <lineage>
        <taxon>Bacteria</taxon>
        <taxon>Pseudomonadati</taxon>
        <taxon>Bacteroidota</taxon>
        <taxon>Sphingobacteriia</taxon>
        <taxon>Sphingobacteriales</taxon>
        <taxon>Sphingobacteriaceae</taxon>
        <taxon>Arcticibacter</taxon>
    </lineage>
</organism>
<proteinExistence type="predicted"/>
<accession>R9GWZ3</accession>
<dbReference type="Proteomes" id="UP000014174">
    <property type="component" value="Unassembled WGS sequence"/>
</dbReference>
<keyword evidence="2" id="KW-1185">Reference proteome</keyword>
<comment type="caution">
    <text evidence="1">The sequence shown here is derived from an EMBL/GenBank/DDBJ whole genome shotgun (WGS) entry which is preliminary data.</text>
</comment>
<evidence type="ECO:0000313" key="1">
    <source>
        <dbReference type="EMBL" id="EOR96276.1"/>
    </source>
</evidence>
<gene>
    <name evidence="1" type="ORF">ADIARSV_0511</name>
</gene>
<protein>
    <submittedName>
        <fullName evidence="1">Uncharacterized protein</fullName>
    </submittedName>
</protein>
<dbReference type="EMBL" id="AQPN01000020">
    <property type="protein sequence ID" value="EOR96276.1"/>
    <property type="molecule type" value="Genomic_DNA"/>
</dbReference>
<evidence type="ECO:0000313" key="2">
    <source>
        <dbReference type="Proteomes" id="UP000014174"/>
    </source>
</evidence>
<sequence length="83" mass="9069">MLGVSTAMAMKMEHKRAIQSYRFISEEPNRYVVQQAALAADSYDCNTNPSSICTIESSTAPVLMGGQYKLEKTSSSLTPGVFE</sequence>
<name>R9GWZ3_9SPHI</name>